<dbReference type="CDD" id="cd07814">
    <property type="entry name" value="SRPBCC_CalC_Aha1-like"/>
    <property type="match status" value="1"/>
</dbReference>
<dbReference type="AlphaFoldDB" id="A0A4Y9R6Q3"/>
<gene>
    <name evidence="3" type="ORF">E4M00_03705</name>
</gene>
<comment type="similarity">
    <text evidence="1">Belongs to the AHA1 family.</text>
</comment>
<name>A0A4Y9R6Q3_9MICO</name>
<organism evidence="3 4">
    <name type="scientific">Orlajensenia leifsoniae</name>
    <dbReference type="NCBI Taxonomy" id="2561933"/>
    <lineage>
        <taxon>Bacteria</taxon>
        <taxon>Bacillati</taxon>
        <taxon>Actinomycetota</taxon>
        <taxon>Actinomycetes</taxon>
        <taxon>Micrococcales</taxon>
        <taxon>Microbacteriaceae</taxon>
        <taxon>Orlajensenia</taxon>
    </lineage>
</organism>
<protein>
    <submittedName>
        <fullName evidence="3">SRPBCC domain-containing protein</fullName>
    </submittedName>
</protein>
<dbReference type="InterPro" id="IPR013538">
    <property type="entry name" value="ASHA1/2-like_C"/>
</dbReference>
<comment type="caution">
    <text evidence="3">The sequence shown here is derived from an EMBL/GenBank/DDBJ whole genome shotgun (WGS) entry which is preliminary data.</text>
</comment>
<keyword evidence="4" id="KW-1185">Reference proteome</keyword>
<evidence type="ECO:0000256" key="1">
    <source>
        <dbReference type="ARBA" id="ARBA00006817"/>
    </source>
</evidence>
<evidence type="ECO:0000313" key="4">
    <source>
        <dbReference type="Proteomes" id="UP000298127"/>
    </source>
</evidence>
<evidence type="ECO:0000313" key="3">
    <source>
        <dbReference type="EMBL" id="TFW00292.1"/>
    </source>
</evidence>
<dbReference type="EMBL" id="SPQZ01000001">
    <property type="protein sequence ID" value="TFW00292.1"/>
    <property type="molecule type" value="Genomic_DNA"/>
</dbReference>
<dbReference type="SUPFAM" id="SSF55961">
    <property type="entry name" value="Bet v1-like"/>
    <property type="match status" value="1"/>
</dbReference>
<dbReference type="Proteomes" id="UP000298127">
    <property type="component" value="Unassembled WGS sequence"/>
</dbReference>
<accession>A0A4Y9R6Q3</accession>
<dbReference type="Pfam" id="PF08327">
    <property type="entry name" value="AHSA1"/>
    <property type="match status" value="1"/>
</dbReference>
<dbReference type="InterPro" id="IPR023393">
    <property type="entry name" value="START-like_dom_sf"/>
</dbReference>
<dbReference type="Gene3D" id="3.30.530.20">
    <property type="match status" value="1"/>
</dbReference>
<reference evidence="3 4" key="1">
    <citation type="journal article" date="2018" name="J. Microbiol.">
        <title>Leifsonia flava sp. nov., a novel actinobacterium isolated from the rhizosphere of Aquilegia viridiflora.</title>
        <authorList>
            <person name="Cai Y."/>
            <person name="Tao W.Z."/>
            <person name="Ma Y.J."/>
            <person name="Cheng J."/>
            <person name="Zhang M.Y."/>
            <person name="Zhang Y.X."/>
        </authorList>
    </citation>
    <scope>NUCLEOTIDE SEQUENCE [LARGE SCALE GENOMIC DNA]</scope>
    <source>
        <strain evidence="3 4">SYP-B2174</strain>
    </source>
</reference>
<feature type="domain" description="Activator of Hsp90 ATPase homologue 1/2-like C-terminal" evidence="2">
    <location>
        <begin position="67"/>
        <end position="209"/>
    </location>
</feature>
<evidence type="ECO:0000259" key="2">
    <source>
        <dbReference type="Pfam" id="PF08327"/>
    </source>
</evidence>
<sequence length="211" mass="23344">MSRRIRSDQLSPSASTVKLVGQSERPSARFIESPRLSPAQVYGILTSIIEVKYPCGMDLTVTRVLPAKAAEAWRSWTDDAVVRRWWGPTGFTCTLADLDVTVGGTSLVCMSAPDLGFPALYSTWRYTVVEEPTRLEFVHNIADASGTTIDPASIGAARIPRDVRHVITFEPLDGEHTRMAVTEFGYSSHEQLALSQQGLEESLDKLVELYR</sequence>
<proteinExistence type="inferred from homology"/>